<dbReference type="CDD" id="cd09917">
    <property type="entry name" value="F-box_SF"/>
    <property type="match status" value="1"/>
</dbReference>
<name>A0AAD7B5N3_9AGAR</name>
<comment type="caution">
    <text evidence="3">The sequence shown here is derived from an EMBL/GenBank/DDBJ whole genome shotgun (WGS) entry which is preliminary data.</text>
</comment>
<dbReference type="PROSITE" id="PS50181">
    <property type="entry name" value="FBOX"/>
    <property type="match status" value="1"/>
</dbReference>
<dbReference type="Proteomes" id="UP001221142">
    <property type="component" value="Unassembled WGS sequence"/>
</dbReference>
<sequence>MDSEAASSSKPRATRASSKRKAEATTTVDAPAPKRTKITKKKGSLQRLLDISLDVLFEILGHLQPLDVLRLGRVSKEFRRLLFHKSSISIWKSGLANVPGLPPCPPSMTEPQWVSLVFDQTCQVCFKIARKVDWRLFIRICTKCTKPSLVPVEYIYGLTTTPEPVLLAQLVLTRTESNRTWKHVSFSPEFTRVKALYEAISNREEQAKFVQERKDIVKDLKARALLCEEWTRSITDNRSEELADLKEERFKAISAKLTDLGWGDELEELLPCDSLRFHKSVKQPTRLTDRTWNAIKPDLIKYMEQMKVERLARELVVIIVKRKDIAGKVLCAYKRSQLPWNEVMPTAADFCLFPEIAKIVQSPLEVVVNEQTFEQLSDSFPIMGNGLFLGGSIPLQPLYWPRVLEHGCMTQDSSLWSYMKRSVPWRADVLSVDEFTKEVVEKIVAASGLDPKTATVEEMDAADVRLACHLCATRTSAAFTSEAGPATVNGFSWRNAVLHEGDNHHRNPTAWHKLDAEETEAVRAMEKVVLEKARIAATQDTEDVPMHDAPAEDGGNADERKEQEQAPLEDESSILPASNPEVAWCCAHCLETPQGRGKPMILDAILGHLSVRHDTKLGSAVLNKDFYRSPAAPELYTEDHFPAPSLDVAVLPKQPQIAPREVPRYPNNPNTGLRSYFEDMFGGYDSYSDSEDGHYGDYDDY</sequence>
<dbReference type="AlphaFoldDB" id="A0AAD7B5N3"/>
<organism evidence="3 4">
    <name type="scientific">Roridomyces roridus</name>
    <dbReference type="NCBI Taxonomy" id="1738132"/>
    <lineage>
        <taxon>Eukaryota</taxon>
        <taxon>Fungi</taxon>
        <taxon>Dikarya</taxon>
        <taxon>Basidiomycota</taxon>
        <taxon>Agaricomycotina</taxon>
        <taxon>Agaricomycetes</taxon>
        <taxon>Agaricomycetidae</taxon>
        <taxon>Agaricales</taxon>
        <taxon>Marasmiineae</taxon>
        <taxon>Mycenaceae</taxon>
        <taxon>Roridomyces</taxon>
    </lineage>
</organism>
<feature type="region of interest" description="Disordered" evidence="1">
    <location>
        <begin position="536"/>
        <end position="574"/>
    </location>
</feature>
<reference evidence="3" key="1">
    <citation type="submission" date="2023-03" db="EMBL/GenBank/DDBJ databases">
        <title>Massive genome expansion in bonnet fungi (Mycena s.s.) driven by repeated elements and novel gene families across ecological guilds.</title>
        <authorList>
            <consortium name="Lawrence Berkeley National Laboratory"/>
            <person name="Harder C.B."/>
            <person name="Miyauchi S."/>
            <person name="Viragh M."/>
            <person name="Kuo A."/>
            <person name="Thoen E."/>
            <person name="Andreopoulos B."/>
            <person name="Lu D."/>
            <person name="Skrede I."/>
            <person name="Drula E."/>
            <person name="Henrissat B."/>
            <person name="Morin E."/>
            <person name="Kohler A."/>
            <person name="Barry K."/>
            <person name="LaButti K."/>
            <person name="Morin E."/>
            <person name="Salamov A."/>
            <person name="Lipzen A."/>
            <person name="Mereny Z."/>
            <person name="Hegedus B."/>
            <person name="Baldrian P."/>
            <person name="Stursova M."/>
            <person name="Weitz H."/>
            <person name="Taylor A."/>
            <person name="Grigoriev I.V."/>
            <person name="Nagy L.G."/>
            <person name="Martin F."/>
            <person name="Kauserud H."/>
        </authorList>
    </citation>
    <scope>NUCLEOTIDE SEQUENCE</scope>
    <source>
        <strain evidence="3">9284</strain>
    </source>
</reference>
<keyword evidence="4" id="KW-1185">Reference proteome</keyword>
<dbReference type="Pfam" id="PF00646">
    <property type="entry name" value="F-box"/>
    <property type="match status" value="1"/>
</dbReference>
<dbReference type="SUPFAM" id="SSF81383">
    <property type="entry name" value="F-box domain"/>
    <property type="match status" value="1"/>
</dbReference>
<evidence type="ECO:0000259" key="2">
    <source>
        <dbReference type="PROSITE" id="PS50181"/>
    </source>
</evidence>
<evidence type="ECO:0000256" key="1">
    <source>
        <dbReference type="SAM" id="MobiDB-lite"/>
    </source>
</evidence>
<feature type="compositionally biased region" description="Polar residues" evidence="1">
    <location>
        <begin position="1"/>
        <end position="11"/>
    </location>
</feature>
<evidence type="ECO:0000313" key="4">
    <source>
        <dbReference type="Proteomes" id="UP001221142"/>
    </source>
</evidence>
<evidence type="ECO:0000313" key="3">
    <source>
        <dbReference type="EMBL" id="KAJ7610829.1"/>
    </source>
</evidence>
<feature type="domain" description="F-box" evidence="2">
    <location>
        <begin position="45"/>
        <end position="94"/>
    </location>
</feature>
<protein>
    <recommendedName>
        <fullName evidence="2">F-box domain-containing protein</fullName>
    </recommendedName>
</protein>
<gene>
    <name evidence="3" type="ORF">FB45DRAFT_1037725</name>
</gene>
<dbReference type="EMBL" id="JARKIF010000034">
    <property type="protein sequence ID" value="KAJ7610829.1"/>
    <property type="molecule type" value="Genomic_DNA"/>
</dbReference>
<proteinExistence type="predicted"/>
<feature type="region of interest" description="Disordered" evidence="1">
    <location>
        <begin position="1"/>
        <end position="37"/>
    </location>
</feature>
<accession>A0AAD7B5N3</accession>
<dbReference type="InterPro" id="IPR036047">
    <property type="entry name" value="F-box-like_dom_sf"/>
</dbReference>
<dbReference type="InterPro" id="IPR001810">
    <property type="entry name" value="F-box_dom"/>
</dbReference>